<dbReference type="AlphaFoldDB" id="A0A223HXR0"/>
<keyword evidence="9" id="KW-0012">Acyltransferase</keyword>
<gene>
    <name evidence="9" type="ORF">Thert_01163</name>
</gene>
<name>A0A223HXR0_THETR</name>
<feature type="transmembrane region" description="Helical" evidence="7">
    <location>
        <begin position="125"/>
        <end position="147"/>
    </location>
</feature>
<evidence type="ECO:0000256" key="4">
    <source>
        <dbReference type="ARBA" id="ARBA00022692"/>
    </source>
</evidence>
<reference evidence="9 10" key="1">
    <citation type="submission" date="2016-08" db="EMBL/GenBank/DDBJ databases">
        <title>A novel genetic cassette of butanologenic Thermoanaerobacterium thermosaccharolyticum that directly convert cellulose to butanol.</title>
        <authorList>
            <person name="Li T."/>
            <person name="He J."/>
        </authorList>
    </citation>
    <scope>NUCLEOTIDE SEQUENCE [LARGE SCALE GENOMIC DNA]</scope>
    <source>
        <strain evidence="9 10">TG57</strain>
    </source>
</reference>
<dbReference type="Proteomes" id="UP000214975">
    <property type="component" value="Chromosome"/>
</dbReference>
<dbReference type="GO" id="GO:0005886">
    <property type="term" value="C:plasma membrane"/>
    <property type="evidence" value="ECO:0007669"/>
    <property type="project" value="UniProtKB-SubCell"/>
</dbReference>
<organism evidence="9 10">
    <name type="scientific">Thermoanaerobacterium thermosaccharolyticum</name>
    <name type="common">Clostridium thermosaccharolyticum</name>
    <dbReference type="NCBI Taxonomy" id="1517"/>
    <lineage>
        <taxon>Bacteria</taxon>
        <taxon>Bacillati</taxon>
        <taxon>Bacillota</taxon>
        <taxon>Clostridia</taxon>
        <taxon>Thermoanaerobacterales</taxon>
        <taxon>Thermoanaerobacteraceae</taxon>
        <taxon>Thermoanaerobacterium</taxon>
    </lineage>
</organism>
<keyword evidence="5 7" id="KW-1133">Transmembrane helix</keyword>
<comment type="subcellular location">
    <subcellularLocation>
        <location evidence="1">Cell membrane</location>
        <topology evidence="1">Multi-pass membrane protein</topology>
    </subcellularLocation>
</comment>
<evidence type="ECO:0000256" key="5">
    <source>
        <dbReference type="ARBA" id="ARBA00022989"/>
    </source>
</evidence>
<proteinExistence type="inferred from homology"/>
<protein>
    <submittedName>
        <fullName evidence="9">Acyltransferase 3</fullName>
    </submittedName>
</protein>
<dbReference type="PANTHER" id="PTHR40074:SF2">
    <property type="entry name" value="O-ACETYLTRANSFERASE WECH"/>
    <property type="match status" value="1"/>
</dbReference>
<dbReference type="GO" id="GO:0016413">
    <property type="term" value="F:O-acetyltransferase activity"/>
    <property type="evidence" value="ECO:0007669"/>
    <property type="project" value="TreeGrafter"/>
</dbReference>
<comment type="similarity">
    <text evidence="2">Belongs to the acyltransferase 3 family.</text>
</comment>
<evidence type="ECO:0000313" key="9">
    <source>
        <dbReference type="EMBL" id="AST57261.1"/>
    </source>
</evidence>
<feature type="domain" description="Acyltransferase 3" evidence="8">
    <location>
        <begin position="8"/>
        <end position="330"/>
    </location>
</feature>
<accession>A0A223HXR0</accession>
<feature type="transmembrane region" description="Helical" evidence="7">
    <location>
        <begin position="12"/>
        <end position="32"/>
    </location>
</feature>
<dbReference type="RefSeq" id="WP_094397142.1">
    <property type="nucleotide sequence ID" value="NZ_CP016893.1"/>
</dbReference>
<evidence type="ECO:0000256" key="6">
    <source>
        <dbReference type="ARBA" id="ARBA00023136"/>
    </source>
</evidence>
<feature type="transmembrane region" description="Helical" evidence="7">
    <location>
        <begin position="274"/>
        <end position="292"/>
    </location>
</feature>
<feature type="transmembrane region" description="Helical" evidence="7">
    <location>
        <begin position="312"/>
        <end position="334"/>
    </location>
</feature>
<evidence type="ECO:0000256" key="3">
    <source>
        <dbReference type="ARBA" id="ARBA00022475"/>
    </source>
</evidence>
<evidence type="ECO:0000256" key="1">
    <source>
        <dbReference type="ARBA" id="ARBA00004651"/>
    </source>
</evidence>
<dbReference type="Pfam" id="PF01757">
    <property type="entry name" value="Acyl_transf_3"/>
    <property type="match status" value="1"/>
</dbReference>
<keyword evidence="9" id="KW-0808">Transferase</keyword>
<feature type="transmembrane region" description="Helical" evidence="7">
    <location>
        <begin position="38"/>
        <end position="65"/>
    </location>
</feature>
<keyword evidence="3" id="KW-1003">Cell membrane</keyword>
<feature type="transmembrane region" description="Helical" evidence="7">
    <location>
        <begin position="86"/>
        <end position="105"/>
    </location>
</feature>
<dbReference type="GO" id="GO:0009246">
    <property type="term" value="P:enterobacterial common antigen biosynthetic process"/>
    <property type="evidence" value="ECO:0007669"/>
    <property type="project" value="TreeGrafter"/>
</dbReference>
<feature type="transmembrane region" description="Helical" evidence="7">
    <location>
        <begin position="154"/>
        <end position="175"/>
    </location>
</feature>
<evidence type="ECO:0000313" key="10">
    <source>
        <dbReference type="Proteomes" id="UP000214975"/>
    </source>
</evidence>
<dbReference type="PANTHER" id="PTHR40074">
    <property type="entry name" value="O-ACETYLTRANSFERASE WECH"/>
    <property type="match status" value="1"/>
</dbReference>
<evidence type="ECO:0000256" key="2">
    <source>
        <dbReference type="ARBA" id="ARBA00007400"/>
    </source>
</evidence>
<feature type="transmembrane region" description="Helical" evidence="7">
    <location>
        <begin position="249"/>
        <end position="267"/>
    </location>
</feature>
<keyword evidence="4 7" id="KW-0812">Transmembrane</keyword>
<keyword evidence="6 7" id="KW-0472">Membrane</keyword>
<feature type="transmembrane region" description="Helical" evidence="7">
    <location>
        <begin position="187"/>
        <end position="204"/>
    </location>
</feature>
<evidence type="ECO:0000259" key="8">
    <source>
        <dbReference type="Pfam" id="PF01757"/>
    </source>
</evidence>
<evidence type="ECO:0000256" key="7">
    <source>
        <dbReference type="SAM" id="Phobius"/>
    </source>
</evidence>
<sequence length="346" mass="40476">MTKSRLDEVDVLKGISIIAVLMIHTTGSAVSTLDKSSISYLIFAFINRFSQFAVPAFIFASAMLLMYNYGHGFDWRLFYKRRLKNVLLPYVIWTMIYGVYLYIVHHVPLRSILTVKNILLGGMFYHLYFIVIIVQLYILFPVLLYIYKLINKNIYTILISIVIFQIAGILLFKYVISRYYPNSGNLFITYISLIIAGMYVGDNIQRWKKYYSKKWLNLFFAVIVFGYLFVDISLKAFANKQINFNLYNIYYYTFILIASLFFFALSTKILNHHMLSSLLIGTGKLSFGIYLSHPLFLDVLNHFLNTGNQYLYDIYIIITFIIIYVVSYIFAMFIKKYKFGMAVVGK</sequence>
<dbReference type="EMBL" id="CP016893">
    <property type="protein sequence ID" value="AST57261.1"/>
    <property type="molecule type" value="Genomic_DNA"/>
</dbReference>
<dbReference type="InterPro" id="IPR002656">
    <property type="entry name" value="Acyl_transf_3_dom"/>
</dbReference>
<feature type="transmembrane region" description="Helical" evidence="7">
    <location>
        <begin position="216"/>
        <end position="237"/>
    </location>
</feature>